<dbReference type="NCBIfam" id="TIGR00182">
    <property type="entry name" value="plsX"/>
    <property type="match status" value="1"/>
</dbReference>
<dbReference type="Proteomes" id="UP000755667">
    <property type="component" value="Unassembled WGS sequence"/>
</dbReference>
<evidence type="ECO:0000313" key="11">
    <source>
        <dbReference type="EMBL" id="MBM2411682.1"/>
    </source>
</evidence>
<evidence type="ECO:0000256" key="2">
    <source>
        <dbReference type="ARBA" id="ARBA00022490"/>
    </source>
</evidence>
<dbReference type="PIRSF" id="PIRSF002465">
    <property type="entry name" value="Phsphlp_syn_PlsX"/>
    <property type="match status" value="1"/>
</dbReference>
<dbReference type="Proteomes" id="UP000809440">
    <property type="component" value="Unassembled WGS sequence"/>
</dbReference>
<dbReference type="InterPro" id="IPR012281">
    <property type="entry name" value="Phospholipid_synth_PlsX-like"/>
</dbReference>
<dbReference type="GO" id="GO:0008654">
    <property type="term" value="P:phospholipid biosynthetic process"/>
    <property type="evidence" value="ECO:0007669"/>
    <property type="project" value="UniProtKB-KW"/>
</dbReference>
<evidence type="ECO:0000256" key="8">
    <source>
        <dbReference type="ARBA" id="ARBA00024069"/>
    </source>
</evidence>
<comment type="caution">
    <text evidence="11">The sequence shown here is derived from an EMBL/GenBank/DDBJ whole genome shotgun (WGS) entry which is preliminary data.</text>
</comment>
<dbReference type="InterPro" id="IPR003664">
    <property type="entry name" value="FA_synthesis"/>
</dbReference>
<evidence type="ECO:0000256" key="6">
    <source>
        <dbReference type="ARBA" id="ARBA00023209"/>
    </source>
</evidence>
<accession>A0A9Q2P9E5</accession>
<protein>
    <recommendedName>
        <fullName evidence="8 10">Phosphate acyltransferase</fullName>
        <ecNumber evidence="8 10">2.3.1.274</ecNumber>
    </recommendedName>
    <alternativeName>
        <fullName evidence="10">Acyl-ACP phosphotransacylase</fullName>
    </alternativeName>
    <alternativeName>
        <fullName evidence="10">Acyl-[acyl-carrier-protein]--phosphate acyltransferase</fullName>
    </alternativeName>
    <alternativeName>
        <fullName evidence="10">Phosphate-acyl-ACP acyltransferase</fullName>
    </alternativeName>
</protein>
<dbReference type="Gene3D" id="3.40.718.10">
    <property type="entry name" value="Isopropylmalate Dehydrogenase"/>
    <property type="match status" value="1"/>
</dbReference>
<evidence type="ECO:0000313" key="12">
    <source>
        <dbReference type="EMBL" id="MBM2416349.1"/>
    </source>
</evidence>
<dbReference type="HAMAP" id="MF_00019">
    <property type="entry name" value="PlsX"/>
    <property type="match status" value="1"/>
</dbReference>
<keyword evidence="11" id="KW-0012">Acyltransferase</keyword>
<dbReference type="PANTHER" id="PTHR30100">
    <property type="entry name" value="FATTY ACID/PHOSPHOLIPID SYNTHESIS PROTEIN PLSX"/>
    <property type="match status" value="1"/>
</dbReference>
<dbReference type="RefSeq" id="WP_138488177.1">
    <property type="nucleotide sequence ID" value="NZ_JAFBWU010000003.1"/>
</dbReference>
<proteinExistence type="inferred from homology"/>
<dbReference type="PANTHER" id="PTHR30100:SF1">
    <property type="entry name" value="PHOSPHATE ACYLTRANSFERASE"/>
    <property type="match status" value="1"/>
</dbReference>
<dbReference type="GO" id="GO:0005737">
    <property type="term" value="C:cytoplasm"/>
    <property type="evidence" value="ECO:0007669"/>
    <property type="project" value="UniProtKB-SubCell"/>
</dbReference>
<dbReference type="SUPFAM" id="SSF53659">
    <property type="entry name" value="Isocitrate/Isopropylmalate dehydrogenase-like"/>
    <property type="match status" value="1"/>
</dbReference>
<comment type="subcellular location">
    <subcellularLocation>
        <location evidence="10">Cytoplasm</location>
    </subcellularLocation>
    <text evidence="10">Associated with the membrane possibly through PlsY.</text>
</comment>
<organism evidence="11 13">
    <name type="scientific">Marivita cryptomonadis</name>
    <dbReference type="NCBI Taxonomy" id="505252"/>
    <lineage>
        <taxon>Bacteria</taxon>
        <taxon>Pseudomonadati</taxon>
        <taxon>Pseudomonadota</taxon>
        <taxon>Alphaproteobacteria</taxon>
        <taxon>Rhodobacterales</taxon>
        <taxon>Roseobacteraceae</taxon>
        <taxon>Marivita</taxon>
    </lineage>
</organism>
<comment type="function">
    <text evidence="10">Catalyzes the reversible formation of acyl-phosphate (acyl-PO(4)) from acyl-[acyl-carrier-protein] (acyl-ACP). This enzyme utilizes acyl-ACP as fatty acyl donor, but not acyl-CoA.</text>
</comment>
<name>A0A9Q2P9E5_9RHOB</name>
<sequence>MTSSQDHKKVGVAPIVLSIDAMGGDLGPEAVVSGMSRSAKANQDIHFLVHGPKGKLTKLIERKKALAGRCEIRDASGIVSMEDKPSHIMRHGQDTSMWAAIEAVRDKEATVAVSCGNTGALMALSMIRLRKLPGVNRPAIAILWPSRNPQGFNVMLDVGADVRADAQDLLQYALMGVSYARNGLDLDRPRVGLLNVGTEEHKGKAELKEAHELIGRMADKAQFEFVGFVEGGDIPGEACDVIVTDGFTGNVALKTGEGTASLIGDRLKEAFAYSPLSRLASLLALTSLRRLKQKIDPRRVNGGVFLGLNGTVVKSHGSADATGVAAAIQLAVQLAQSGFSERLAARLASITENASKSDQETNTDEESPK</sequence>
<dbReference type="GO" id="GO:0006633">
    <property type="term" value="P:fatty acid biosynthetic process"/>
    <property type="evidence" value="ECO:0007669"/>
    <property type="project" value="UniProtKB-UniRule"/>
</dbReference>
<keyword evidence="4 10" id="KW-0808">Transferase</keyword>
<comment type="subunit">
    <text evidence="9 10">Homodimer. Probably interacts with PlsY.</text>
</comment>
<keyword evidence="6 10" id="KW-0594">Phospholipid biosynthesis</keyword>
<dbReference type="GO" id="GO:0043811">
    <property type="term" value="F:phosphate:acyl-[acyl carrier protein] acyltransferase activity"/>
    <property type="evidence" value="ECO:0007669"/>
    <property type="project" value="UniProtKB-UniRule"/>
</dbReference>
<evidence type="ECO:0000256" key="1">
    <source>
        <dbReference type="ARBA" id="ARBA00001232"/>
    </source>
</evidence>
<dbReference type="EC" id="2.3.1.274" evidence="8 10"/>
<dbReference type="AlphaFoldDB" id="A0A9Q2P9E5"/>
<keyword evidence="14" id="KW-1185">Reference proteome</keyword>
<evidence type="ECO:0000256" key="7">
    <source>
        <dbReference type="ARBA" id="ARBA00023264"/>
    </source>
</evidence>
<keyword evidence="7 10" id="KW-1208">Phospholipid metabolism</keyword>
<evidence type="ECO:0000313" key="14">
    <source>
        <dbReference type="Proteomes" id="UP000809440"/>
    </source>
</evidence>
<comment type="similarity">
    <text evidence="10">Belongs to the PlsX family.</text>
</comment>
<evidence type="ECO:0000256" key="3">
    <source>
        <dbReference type="ARBA" id="ARBA00022516"/>
    </source>
</evidence>
<keyword evidence="3 10" id="KW-0444">Lipid biosynthesis</keyword>
<keyword evidence="2 10" id="KW-0963">Cytoplasm</keyword>
<evidence type="ECO:0000256" key="9">
    <source>
        <dbReference type="ARBA" id="ARBA00046608"/>
    </source>
</evidence>
<evidence type="ECO:0000313" key="13">
    <source>
        <dbReference type="Proteomes" id="UP000755667"/>
    </source>
</evidence>
<dbReference type="EMBL" id="JAFBXE010000003">
    <property type="protein sequence ID" value="MBM2411682.1"/>
    <property type="molecule type" value="Genomic_DNA"/>
</dbReference>
<dbReference type="EMBL" id="JAFBXF010000003">
    <property type="protein sequence ID" value="MBM2416349.1"/>
    <property type="molecule type" value="Genomic_DNA"/>
</dbReference>
<comment type="pathway">
    <text evidence="10">Lipid metabolism; phospholipid metabolism.</text>
</comment>
<reference evidence="11 14" key="1">
    <citation type="submission" date="2021-01" db="EMBL/GenBank/DDBJ databases">
        <title>Diatom-associated Roseobacters Show Island Model of Population Structure.</title>
        <authorList>
            <person name="Qu L."/>
            <person name="Feng X."/>
            <person name="Chen Y."/>
            <person name="Li L."/>
            <person name="Wang X."/>
            <person name="Hu Z."/>
            <person name="Wang H."/>
            <person name="Luo H."/>
        </authorList>
    </citation>
    <scope>NUCLEOTIDE SEQUENCE</scope>
    <source>
        <strain evidence="12 14">CC28-63</strain>
        <strain evidence="11">CC28-69</strain>
    </source>
</reference>
<evidence type="ECO:0000256" key="10">
    <source>
        <dbReference type="HAMAP-Rule" id="MF_00019"/>
    </source>
</evidence>
<evidence type="ECO:0000256" key="4">
    <source>
        <dbReference type="ARBA" id="ARBA00022679"/>
    </source>
</evidence>
<evidence type="ECO:0000256" key="5">
    <source>
        <dbReference type="ARBA" id="ARBA00023098"/>
    </source>
</evidence>
<dbReference type="Pfam" id="PF02504">
    <property type="entry name" value="FA_synthesis"/>
    <property type="match status" value="1"/>
</dbReference>
<keyword evidence="5 10" id="KW-0443">Lipid metabolism</keyword>
<comment type="catalytic activity">
    <reaction evidence="1 10">
        <text>a fatty acyl-[ACP] + phosphate = an acyl phosphate + holo-[ACP]</text>
        <dbReference type="Rhea" id="RHEA:42292"/>
        <dbReference type="Rhea" id="RHEA-COMP:9685"/>
        <dbReference type="Rhea" id="RHEA-COMP:14125"/>
        <dbReference type="ChEBI" id="CHEBI:43474"/>
        <dbReference type="ChEBI" id="CHEBI:59918"/>
        <dbReference type="ChEBI" id="CHEBI:64479"/>
        <dbReference type="ChEBI" id="CHEBI:138651"/>
        <dbReference type="EC" id="2.3.1.274"/>
    </reaction>
</comment>
<gene>
    <name evidence="10 11" type="primary">plsX</name>
    <name evidence="11" type="ORF">JQX41_05170</name>
    <name evidence="12" type="ORF">JQX48_05170</name>
</gene>